<accession>A0A1I7ZGH1</accession>
<dbReference type="Proteomes" id="UP000095287">
    <property type="component" value="Unplaced"/>
</dbReference>
<evidence type="ECO:0000313" key="2">
    <source>
        <dbReference type="WBParaSite" id="L893_g26087.t1"/>
    </source>
</evidence>
<dbReference type="AlphaFoldDB" id="A0A1I7ZGH1"/>
<keyword evidence="1" id="KW-1185">Reference proteome</keyword>
<reference evidence="2" key="1">
    <citation type="submission" date="2016-11" db="UniProtKB">
        <authorList>
            <consortium name="WormBaseParasite"/>
        </authorList>
    </citation>
    <scope>IDENTIFICATION</scope>
</reference>
<protein>
    <submittedName>
        <fullName evidence="2">Uncharacterized protein</fullName>
    </submittedName>
</protein>
<name>A0A1I7ZGH1_9BILA</name>
<proteinExistence type="predicted"/>
<sequence length="236" mass="26475">MSGSSFRLFDDHRAKEPVPEGCLATVLWTFFDPCAYLTRLDVTTSQKTAWAIELFGTMCKHIRSSVLFFSEFRRVTDPSASWPSAVLCAQAQTLVPSKDTPPGRPSEGRRLLSSDLLRAPSPIVVFPRHASLHDSSQVGLLQLTMMSGEVRFDLNCIGLERYWYTILEFIFTSLPNVLFVCILLAIVGECLCLRDWILGWDLEKDLPVKKVTFGGVLDVSISLRISDADRVESQLK</sequence>
<organism evidence="1 2">
    <name type="scientific">Steinernema glaseri</name>
    <dbReference type="NCBI Taxonomy" id="37863"/>
    <lineage>
        <taxon>Eukaryota</taxon>
        <taxon>Metazoa</taxon>
        <taxon>Ecdysozoa</taxon>
        <taxon>Nematoda</taxon>
        <taxon>Chromadorea</taxon>
        <taxon>Rhabditida</taxon>
        <taxon>Tylenchina</taxon>
        <taxon>Panagrolaimomorpha</taxon>
        <taxon>Strongyloidoidea</taxon>
        <taxon>Steinernematidae</taxon>
        <taxon>Steinernema</taxon>
    </lineage>
</organism>
<dbReference type="WBParaSite" id="L893_g26087.t1">
    <property type="protein sequence ID" value="L893_g26087.t1"/>
    <property type="gene ID" value="L893_g26087"/>
</dbReference>
<evidence type="ECO:0000313" key="1">
    <source>
        <dbReference type="Proteomes" id="UP000095287"/>
    </source>
</evidence>